<accession>T2GDL1</accession>
<feature type="chain" id="PRO_5004588304" description="Sulfatase-modifying factor enzyme-like domain-containing protein" evidence="1">
    <location>
        <begin position="24"/>
        <end position="235"/>
    </location>
</feature>
<reference evidence="4" key="2">
    <citation type="submission" date="2013-07" db="EMBL/GenBank/DDBJ databases">
        <authorList>
            <person name="Morais-Silva F.O."/>
            <person name="Rezende A.M."/>
            <person name="Pimentel C."/>
            <person name="Resende D.M."/>
            <person name="Santos C.I."/>
            <person name="Clemente C."/>
            <person name="de Oliveira L.M."/>
            <person name="da Silva S.M."/>
            <person name="Costa D.A."/>
            <person name="Varela-Raposo A."/>
            <person name="Horacio E.C.A."/>
            <person name="Matos M."/>
            <person name="Flores O."/>
            <person name="Ruiz J.C."/>
            <person name="Rodrigues-Pousada C."/>
        </authorList>
    </citation>
    <scope>NUCLEOTIDE SEQUENCE [LARGE SCALE GENOMIC DNA]</scope>
    <source>
        <strain evidence="4">ATCC 19364 / DSM 1382 / NCIMB 9332 / VKM B-1759</strain>
    </source>
</reference>
<dbReference type="SUPFAM" id="SSF56436">
    <property type="entry name" value="C-type lectin-like"/>
    <property type="match status" value="1"/>
</dbReference>
<feature type="domain" description="Sulfatase-modifying factor enzyme-like" evidence="2">
    <location>
        <begin position="40"/>
        <end position="161"/>
    </location>
</feature>
<sequence length="235" mass="25400">MIMKLLAFLFAACIMSQTPPAVAAGAQPVTWTDPLSGIAFVWIPGGCFEMGMTPAEEAALRASVPERFFAKHYGDEPRRQACPEGFWMATREITQAQWTAVTGMPPQHCIDAQGETLPVTWVPWLEAAAFARALNGLHNGTQSFALPSEAQWETACRQQAAGGSGRAEALRGLLDAPDEWVDEYYTADGQPPAVEDPAAMRVLKGERCSNRRGAVPGYVHCGVGFRLVRLAPGPQ</sequence>
<evidence type="ECO:0000256" key="1">
    <source>
        <dbReference type="SAM" id="SignalP"/>
    </source>
</evidence>
<name>T2GDL1_MEGG1</name>
<dbReference type="EMBL" id="CP006585">
    <property type="protein sequence ID" value="AGW14398.1"/>
    <property type="molecule type" value="Genomic_DNA"/>
</dbReference>
<dbReference type="Proteomes" id="UP000016587">
    <property type="component" value="Chromosome"/>
</dbReference>
<evidence type="ECO:0000313" key="3">
    <source>
        <dbReference type="EMBL" id="AGW14398.1"/>
    </source>
</evidence>
<dbReference type="HOGENOM" id="CLU_1178702_0_0_7"/>
<dbReference type="Gene3D" id="3.90.1580.10">
    <property type="entry name" value="paralog of FGE (formylglycine-generating enzyme)"/>
    <property type="match status" value="1"/>
</dbReference>
<dbReference type="Pfam" id="PF03781">
    <property type="entry name" value="FGE-sulfatase"/>
    <property type="match status" value="1"/>
</dbReference>
<dbReference type="InterPro" id="IPR016187">
    <property type="entry name" value="CTDL_fold"/>
</dbReference>
<reference evidence="3 4" key="1">
    <citation type="journal article" date="2013" name="J. Bacteriol.">
        <title>Roles of HynAB and Ech, the only two hydrogenases found in the model sulfate reducer Desulfovibrio gigas.</title>
        <authorList>
            <person name="Morais-Silva F.O."/>
            <person name="Santos C.I."/>
            <person name="Rodrigues R."/>
            <person name="Pereira I.A."/>
            <person name="Rodrigues-Pousada C."/>
        </authorList>
    </citation>
    <scope>NUCLEOTIDE SEQUENCE [LARGE SCALE GENOMIC DNA]</scope>
    <source>
        <strain evidence="4">ATCC 19364 / DSM 1382 / NCIMB 9332 / VKM B-1759</strain>
    </source>
</reference>
<evidence type="ECO:0000259" key="2">
    <source>
        <dbReference type="Pfam" id="PF03781"/>
    </source>
</evidence>
<organism evidence="3 4">
    <name type="scientific">Megalodesulfovibrio gigas (strain ATCC 19364 / DSM 1382 / NCIMB 9332 / VKM B-1759)</name>
    <name type="common">Desulfovibrio gigas</name>
    <dbReference type="NCBI Taxonomy" id="1121448"/>
    <lineage>
        <taxon>Bacteria</taxon>
        <taxon>Pseudomonadati</taxon>
        <taxon>Thermodesulfobacteriota</taxon>
        <taxon>Desulfovibrionia</taxon>
        <taxon>Desulfovibrionales</taxon>
        <taxon>Desulfovibrionaceae</taxon>
        <taxon>Megalodesulfovibrio</taxon>
    </lineage>
</organism>
<proteinExistence type="predicted"/>
<dbReference type="AlphaFoldDB" id="T2GDL1"/>
<dbReference type="KEGG" id="dgg:DGI_2667"/>
<feature type="signal peptide" evidence="1">
    <location>
        <begin position="1"/>
        <end position="23"/>
    </location>
</feature>
<dbReference type="eggNOG" id="COG1262">
    <property type="taxonomic scope" value="Bacteria"/>
</dbReference>
<keyword evidence="1" id="KW-0732">Signal</keyword>
<evidence type="ECO:0000313" key="4">
    <source>
        <dbReference type="Proteomes" id="UP000016587"/>
    </source>
</evidence>
<dbReference type="InterPro" id="IPR005532">
    <property type="entry name" value="SUMF_dom"/>
</dbReference>
<keyword evidence="4" id="KW-1185">Reference proteome</keyword>
<dbReference type="InterPro" id="IPR042095">
    <property type="entry name" value="SUMF_sf"/>
</dbReference>
<dbReference type="PATRIC" id="fig|1121448.10.peg.2623"/>
<dbReference type="STRING" id="1121448.DGI_2667"/>
<protein>
    <recommendedName>
        <fullName evidence="2">Sulfatase-modifying factor enzyme-like domain-containing protein</fullName>
    </recommendedName>
</protein>
<gene>
    <name evidence="3" type="ORF">DGI_2667</name>
</gene>